<sequence>MLEELKETSKNFDEGMVLGQGGQGTIYKGILPNDRVVAIKRSRIFNPNQIENFINEVMMLSQINPRNVVKPLGCCLESEVPLLVYEFIPNGTVYEHLHDHGQFLRLTWKIRLQIATETGGVLACLDSATSTPIYIDVKTENILLDYNLTAKVSDFGVSRLFLLIKLN</sequence>
<dbReference type="GO" id="GO:0005886">
    <property type="term" value="C:plasma membrane"/>
    <property type="evidence" value="ECO:0007669"/>
    <property type="project" value="TreeGrafter"/>
</dbReference>
<evidence type="ECO:0000313" key="4">
    <source>
        <dbReference type="EMBL" id="KAK7393174.1"/>
    </source>
</evidence>
<dbReference type="InterPro" id="IPR001245">
    <property type="entry name" value="Ser-Thr/Tyr_kinase_cat_dom"/>
</dbReference>
<dbReference type="InterPro" id="IPR000719">
    <property type="entry name" value="Prot_kinase_dom"/>
</dbReference>
<keyword evidence="1" id="KW-0547">Nucleotide-binding</keyword>
<dbReference type="AlphaFoldDB" id="A0AAN9XIA7"/>
<dbReference type="Gene3D" id="1.10.510.10">
    <property type="entry name" value="Transferase(Phosphotransferase) domain 1"/>
    <property type="match status" value="1"/>
</dbReference>
<dbReference type="SUPFAM" id="SSF56112">
    <property type="entry name" value="Protein kinase-like (PK-like)"/>
    <property type="match status" value="1"/>
</dbReference>
<dbReference type="Proteomes" id="UP001386955">
    <property type="component" value="Unassembled WGS sequence"/>
</dbReference>
<accession>A0AAN9XIA7</accession>
<dbReference type="EMBL" id="JAYMYS010000005">
    <property type="protein sequence ID" value="KAK7393174.1"/>
    <property type="molecule type" value="Genomic_DNA"/>
</dbReference>
<reference evidence="4 5" key="1">
    <citation type="submission" date="2024-01" db="EMBL/GenBank/DDBJ databases">
        <title>The genomes of 5 underutilized Papilionoideae crops provide insights into root nodulation and disease resistanc.</title>
        <authorList>
            <person name="Jiang F."/>
        </authorList>
    </citation>
    <scope>NUCLEOTIDE SEQUENCE [LARGE SCALE GENOMIC DNA]</scope>
    <source>
        <strain evidence="4">DUOXIRENSHENG_FW03</strain>
        <tissue evidence="4">Leaves</tissue>
    </source>
</reference>
<dbReference type="PROSITE" id="PS50011">
    <property type="entry name" value="PROTEIN_KINASE_DOM"/>
    <property type="match status" value="1"/>
</dbReference>
<organism evidence="4 5">
    <name type="scientific">Psophocarpus tetragonolobus</name>
    <name type="common">Winged bean</name>
    <name type="synonym">Dolichos tetragonolobus</name>
    <dbReference type="NCBI Taxonomy" id="3891"/>
    <lineage>
        <taxon>Eukaryota</taxon>
        <taxon>Viridiplantae</taxon>
        <taxon>Streptophyta</taxon>
        <taxon>Embryophyta</taxon>
        <taxon>Tracheophyta</taxon>
        <taxon>Spermatophyta</taxon>
        <taxon>Magnoliopsida</taxon>
        <taxon>eudicotyledons</taxon>
        <taxon>Gunneridae</taxon>
        <taxon>Pentapetalae</taxon>
        <taxon>rosids</taxon>
        <taxon>fabids</taxon>
        <taxon>Fabales</taxon>
        <taxon>Fabaceae</taxon>
        <taxon>Papilionoideae</taxon>
        <taxon>50 kb inversion clade</taxon>
        <taxon>NPAAA clade</taxon>
        <taxon>indigoferoid/millettioid clade</taxon>
        <taxon>Phaseoleae</taxon>
        <taxon>Psophocarpus</taxon>
    </lineage>
</organism>
<protein>
    <recommendedName>
        <fullName evidence="3">Protein kinase domain-containing protein</fullName>
    </recommendedName>
</protein>
<dbReference type="InterPro" id="IPR011009">
    <property type="entry name" value="Kinase-like_dom_sf"/>
</dbReference>
<dbReference type="PANTHER" id="PTHR27005:SF511">
    <property type="entry name" value="WALL-ASSOCIATED RECEPTOR KINASE 1-RELATED"/>
    <property type="match status" value="1"/>
</dbReference>
<proteinExistence type="predicted"/>
<gene>
    <name evidence="4" type="ORF">VNO78_21676</name>
</gene>
<evidence type="ECO:0000313" key="5">
    <source>
        <dbReference type="Proteomes" id="UP001386955"/>
    </source>
</evidence>
<keyword evidence="5" id="KW-1185">Reference proteome</keyword>
<dbReference type="SMART" id="SM00220">
    <property type="entry name" value="S_TKc"/>
    <property type="match status" value="1"/>
</dbReference>
<dbReference type="GO" id="GO:0007166">
    <property type="term" value="P:cell surface receptor signaling pathway"/>
    <property type="evidence" value="ECO:0007669"/>
    <property type="project" value="InterPro"/>
</dbReference>
<dbReference type="InterPro" id="IPR045274">
    <property type="entry name" value="WAK-like"/>
</dbReference>
<evidence type="ECO:0000256" key="1">
    <source>
        <dbReference type="ARBA" id="ARBA00022741"/>
    </source>
</evidence>
<name>A0AAN9XIA7_PSOTE</name>
<dbReference type="PANTHER" id="PTHR27005">
    <property type="entry name" value="WALL-ASSOCIATED RECEPTOR KINASE-LIKE 21"/>
    <property type="match status" value="1"/>
</dbReference>
<dbReference type="Gene3D" id="3.30.200.20">
    <property type="entry name" value="Phosphorylase Kinase, domain 1"/>
    <property type="match status" value="1"/>
</dbReference>
<dbReference type="Pfam" id="PF07714">
    <property type="entry name" value="PK_Tyr_Ser-Thr"/>
    <property type="match status" value="1"/>
</dbReference>
<comment type="caution">
    <text evidence="4">The sequence shown here is derived from an EMBL/GenBank/DDBJ whole genome shotgun (WGS) entry which is preliminary data.</text>
</comment>
<dbReference type="GO" id="GO:0004674">
    <property type="term" value="F:protein serine/threonine kinase activity"/>
    <property type="evidence" value="ECO:0007669"/>
    <property type="project" value="TreeGrafter"/>
</dbReference>
<evidence type="ECO:0000256" key="2">
    <source>
        <dbReference type="ARBA" id="ARBA00022840"/>
    </source>
</evidence>
<keyword evidence="2" id="KW-0067">ATP-binding</keyword>
<dbReference type="FunFam" id="3.30.200.20:FF:001332">
    <property type="entry name" value="Wall-associated receptor kinase-like 10"/>
    <property type="match status" value="1"/>
</dbReference>
<dbReference type="GO" id="GO:0005524">
    <property type="term" value="F:ATP binding"/>
    <property type="evidence" value="ECO:0007669"/>
    <property type="project" value="UniProtKB-KW"/>
</dbReference>
<evidence type="ECO:0000259" key="3">
    <source>
        <dbReference type="PROSITE" id="PS50011"/>
    </source>
</evidence>
<feature type="domain" description="Protein kinase" evidence="3">
    <location>
        <begin position="12"/>
        <end position="167"/>
    </location>
</feature>